<protein>
    <submittedName>
        <fullName evidence="3">NAD-dependent epimerase/dehydratase family protein</fullName>
    </submittedName>
</protein>
<evidence type="ECO:0000256" key="1">
    <source>
        <dbReference type="SAM" id="Phobius"/>
    </source>
</evidence>
<keyword evidence="4" id="KW-1185">Reference proteome</keyword>
<evidence type="ECO:0000259" key="2">
    <source>
        <dbReference type="Pfam" id="PF01370"/>
    </source>
</evidence>
<name>A0ABN3F1R4_9ACTN</name>
<feature type="domain" description="NAD-dependent epimerase/dehydratase" evidence="2">
    <location>
        <begin position="18"/>
        <end position="218"/>
    </location>
</feature>
<reference evidence="3 4" key="1">
    <citation type="journal article" date="2019" name="Int. J. Syst. Evol. Microbiol.">
        <title>The Global Catalogue of Microorganisms (GCM) 10K type strain sequencing project: providing services to taxonomists for standard genome sequencing and annotation.</title>
        <authorList>
            <consortium name="The Broad Institute Genomics Platform"/>
            <consortium name="The Broad Institute Genome Sequencing Center for Infectious Disease"/>
            <person name="Wu L."/>
            <person name="Ma J."/>
        </authorList>
    </citation>
    <scope>NUCLEOTIDE SEQUENCE [LARGE SCALE GENOMIC DNA]</scope>
    <source>
        <strain evidence="3 4">JCM 7356</strain>
    </source>
</reference>
<dbReference type="Proteomes" id="UP001500305">
    <property type="component" value="Unassembled WGS sequence"/>
</dbReference>
<proteinExistence type="predicted"/>
<sequence length="318" mass="34762">MMPAQAFHAAQTGLRRAVVIGAGGFIGTGLSALLTRERIDTACFTRKARFMPPDGLAYAVLTADVVFYLASSINPTLGEQHPEWAHADHALFAELLRRLARMDRPPVVVLTSSGGTVYDPDDAPPFSELSPTRATTGYSAAKLALEQELFDRSDTIPGVILRLSNVYGPGQQGAAGQGVLAYWMRAAEEGRPLQIIGDPGSTRDYVYIDDVVECMHRISLVDRKELFATWGNPLVLNVGSGRPTSLAELADVVRTVTVREMVFDQVPSRQLDRAHVWLDVERIRSAIGWRAETSLADGIRAMWLARSAAVRERAGRYG</sequence>
<dbReference type="InterPro" id="IPR050177">
    <property type="entry name" value="Lipid_A_modif_metabolic_enz"/>
</dbReference>
<gene>
    <name evidence="3" type="ORF">GCM10010430_79880</name>
</gene>
<organism evidence="3 4">
    <name type="scientific">Kitasatospora cystarginea</name>
    <dbReference type="NCBI Taxonomy" id="58350"/>
    <lineage>
        <taxon>Bacteria</taxon>
        <taxon>Bacillati</taxon>
        <taxon>Actinomycetota</taxon>
        <taxon>Actinomycetes</taxon>
        <taxon>Kitasatosporales</taxon>
        <taxon>Streptomycetaceae</taxon>
        <taxon>Kitasatospora</taxon>
    </lineage>
</organism>
<dbReference type="InterPro" id="IPR001509">
    <property type="entry name" value="Epimerase_deHydtase"/>
</dbReference>
<accession>A0ABN3F1R4</accession>
<keyword evidence="1" id="KW-0812">Transmembrane</keyword>
<dbReference type="PRINTS" id="PR01713">
    <property type="entry name" value="NUCEPIMERASE"/>
</dbReference>
<keyword evidence="1" id="KW-0472">Membrane</keyword>
<evidence type="ECO:0000313" key="3">
    <source>
        <dbReference type="EMBL" id="GAA2281972.1"/>
    </source>
</evidence>
<dbReference type="EMBL" id="BAAATR010000093">
    <property type="protein sequence ID" value="GAA2281972.1"/>
    <property type="molecule type" value="Genomic_DNA"/>
</dbReference>
<dbReference type="SUPFAM" id="SSF51735">
    <property type="entry name" value="NAD(P)-binding Rossmann-fold domains"/>
    <property type="match status" value="1"/>
</dbReference>
<keyword evidence="1" id="KW-1133">Transmembrane helix</keyword>
<comment type="caution">
    <text evidence="3">The sequence shown here is derived from an EMBL/GenBank/DDBJ whole genome shotgun (WGS) entry which is preliminary data.</text>
</comment>
<dbReference type="PANTHER" id="PTHR43245:SF13">
    <property type="entry name" value="UDP-D-APIOSE_UDP-D-XYLOSE SYNTHASE 2"/>
    <property type="match status" value="1"/>
</dbReference>
<dbReference type="Gene3D" id="3.40.50.720">
    <property type="entry name" value="NAD(P)-binding Rossmann-like Domain"/>
    <property type="match status" value="1"/>
</dbReference>
<dbReference type="PANTHER" id="PTHR43245">
    <property type="entry name" value="BIFUNCTIONAL POLYMYXIN RESISTANCE PROTEIN ARNA"/>
    <property type="match status" value="1"/>
</dbReference>
<feature type="transmembrane region" description="Helical" evidence="1">
    <location>
        <begin position="17"/>
        <end position="34"/>
    </location>
</feature>
<dbReference type="Pfam" id="PF01370">
    <property type="entry name" value="Epimerase"/>
    <property type="match status" value="1"/>
</dbReference>
<dbReference type="InterPro" id="IPR036291">
    <property type="entry name" value="NAD(P)-bd_dom_sf"/>
</dbReference>
<evidence type="ECO:0000313" key="4">
    <source>
        <dbReference type="Proteomes" id="UP001500305"/>
    </source>
</evidence>